<reference evidence="1 2" key="1">
    <citation type="submission" date="2019-10" db="EMBL/GenBank/DDBJ databases">
        <authorList>
            <person name="Palmer J.M."/>
        </authorList>
    </citation>
    <scope>NUCLEOTIDE SEQUENCE [LARGE SCALE GENOMIC DNA]</scope>
    <source>
        <strain evidence="1 2">TWF694</strain>
    </source>
</reference>
<organism evidence="1 2">
    <name type="scientific">Orbilia ellipsospora</name>
    <dbReference type="NCBI Taxonomy" id="2528407"/>
    <lineage>
        <taxon>Eukaryota</taxon>
        <taxon>Fungi</taxon>
        <taxon>Dikarya</taxon>
        <taxon>Ascomycota</taxon>
        <taxon>Pezizomycotina</taxon>
        <taxon>Orbiliomycetes</taxon>
        <taxon>Orbiliales</taxon>
        <taxon>Orbiliaceae</taxon>
        <taxon>Orbilia</taxon>
    </lineage>
</organism>
<name>A0AAV9XCF3_9PEZI</name>
<dbReference type="EMBL" id="JAVHJO010000006">
    <property type="protein sequence ID" value="KAK6539769.1"/>
    <property type="molecule type" value="Genomic_DNA"/>
</dbReference>
<evidence type="ECO:0000313" key="1">
    <source>
        <dbReference type="EMBL" id="KAK6539769.1"/>
    </source>
</evidence>
<gene>
    <name evidence="1" type="ORF">TWF694_009963</name>
</gene>
<proteinExistence type="predicted"/>
<evidence type="ECO:0000313" key="2">
    <source>
        <dbReference type="Proteomes" id="UP001365542"/>
    </source>
</evidence>
<dbReference type="AlphaFoldDB" id="A0AAV9XCF3"/>
<dbReference type="Proteomes" id="UP001365542">
    <property type="component" value="Unassembled WGS sequence"/>
</dbReference>
<protein>
    <submittedName>
        <fullName evidence="1">Uncharacterized protein</fullName>
    </submittedName>
</protein>
<sequence>MAGSNRKGERQVPAESLQPRRTFVFRGQKAKEVLVPATRIYAWKETDNQLLVMEVKGHRGTRNPGWWEKEASNPLVHRVGAKGVSNASTFFSFAGTI</sequence>
<accession>A0AAV9XCF3</accession>
<comment type="caution">
    <text evidence="1">The sequence shown here is derived from an EMBL/GenBank/DDBJ whole genome shotgun (WGS) entry which is preliminary data.</text>
</comment>
<keyword evidence="2" id="KW-1185">Reference proteome</keyword>